<sequence>MAHDKTIASGYAAMVLHNRIMQTNNSYTKTGPGLQAWAARNSFSSWESEHTPQRVSASARTGVVESETAPFRSPVPLLHHLLVALRR</sequence>
<reference evidence="1" key="1">
    <citation type="submission" date="2019-12" db="EMBL/GenBank/DDBJ databases">
        <title>Genome sequencing and annotation of Brassica cretica.</title>
        <authorList>
            <person name="Studholme D.J."/>
            <person name="Sarris P.F."/>
        </authorList>
    </citation>
    <scope>NUCLEOTIDE SEQUENCE</scope>
    <source>
        <strain evidence="1">PFS-102/07</strain>
        <tissue evidence="1">Leaf</tissue>
    </source>
</reference>
<dbReference type="AlphaFoldDB" id="A0A8S9M1X4"/>
<accession>A0A8S9M1X4</accession>
<protein>
    <submittedName>
        <fullName evidence="1">Uncharacterized protein</fullName>
    </submittedName>
</protein>
<gene>
    <name evidence="1" type="ORF">F2Q70_00013433</name>
</gene>
<evidence type="ECO:0000313" key="1">
    <source>
        <dbReference type="EMBL" id="KAF2612051.1"/>
    </source>
</evidence>
<comment type="caution">
    <text evidence="1">The sequence shown here is derived from an EMBL/GenBank/DDBJ whole genome shotgun (WGS) entry which is preliminary data.</text>
</comment>
<name>A0A8S9M1X4_BRACR</name>
<proteinExistence type="predicted"/>
<organism evidence="1">
    <name type="scientific">Brassica cretica</name>
    <name type="common">Mustard</name>
    <dbReference type="NCBI Taxonomy" id="69181"/>
    <lineage>
        <taxon>Eukaryota</taxon>
        <taxon>Viridiplantae</taxon>
        <taxon>Streptophyta</taxon>
        <taxon>Embryophyta</taxon>
        <taxon>Tracheophyta</taxon>
        <taxon>Spermatophyta</taxon>
        <taxon>Magnoliopsida</taxon>
        <taxon>eudicotyledons</taxon>
        <taxon>Gunneridae</taxon>
        <taxon>Pentapetalae</taxon>
        <taxon>rosids</taxon>
        <taxon>malvids</taxon>
        <taxon>Brassicales</taxon>
        <taxon>Brassicaceae</taxon>
        <taxon>Brassiceae</taxon>
        <taxon>Brassica</taxon>
    </lineage>
</organism>
<dbReference type="EMBL" id="QGKY02000089">
    <property type="protein sequence ID" value="KAF2612051.1"/>
    <property type="molecule type" value="Genomic_DNA"/>
</dbReference>